<dbReference type="PANTHER" id="PTHR43877">
    <property type="entry name" value="AMINOALKYLPHOSPHONATE N-ACETYLTRANSFERASE-RELATED-RELATED"/>
    <property type="match status" value="1"/>
</dbReference>
<dbReference type="InterPro" id="IPR050832">
    <property type="entry name" value="Bact_Acetyltransf"/>
</dbReference>
<evidence type="ECO:0000313" key="4">
    <source>
        <dbReference type="EMBL" id="GAA1534057.1"/>
    </source>
</evidence>
<protein>
    <recommendedName>
        <fullName evidence="3">N-acetyltransferase domain-containing protein</fullName>
    </recommendedName>
</protein>
<keyword evidence="5" id="KW-1185">Reference proteome</keyword>
<reference evidence="4 5" key="1">
    <citation type="journal article" date="2019" name="Int. J. Syst. Evol. Microbiol.">
        <title>The Global Catalogue of Microorganisms (GCM) 10K type strain sequencing project: providing services to taxonomists for standard genome sequencing and annotation.</title>
        <authorList>
            <consortium name="The Broad Institute Genomics Platform"/>
            <consortium name="The Broad Institute Genome Sequencing Center for Infectious Disease"/>
            <person name="Wu L."/>
            <person name="Ma J."/>
        </authorList>
    </citation>
    <scope>NUCLEOTIDE SEQUENCE [LARGE SCALE GENOMIC DNA]</scope>
    <source>
        <strain evidence="4 5">JCM 15933</strain>
    </source>
</reference>
<feature type="domain" description="N-acetyltransferase" evidence="3">
    <location>
        <begin position="3"/>
        <end position="168"/>
    </location>
</feature>
<accession>A0ABN2B6Z4</accession>
<evidence type="ECO:0000259" key="3">
    <source>
        <dbReference type="PROSITE" id="PS51186"/>
    </source>
</evidence>
<dbReference type="Gene3D" id="3.40.630.30">
    <property type="match status" value="1"/>
</dbReference>
<dbReference type="Proteomes" id="UP001501470">
    <property type="component" value="Unassembled WGS sequence"/>
</dbReference>
<name>A0ABN2B6Z4_9ACTN</name>
<dbReference type="SUPFAM" id="SSF55729">
    <property type="entry name" value="Acyl-CoA N-acyltransferases (Nat)"/>
    <property type="match status" value="1"/>
</dbReference>
<dbReference type="PROSITE" id="PS51186">
    <property type="entry name" value="GNAT"/>
    <property type="match status" value="1"/>
</dbReference>
<organism evidence="4 5">
    <name type="scientific">Dactylosporangium maewongense</name>
    <dbReference type="NCBI Taxonomy" id="634393"/>
    <lineage>
        <taxon>Bacteria</taxon>
        <taxon>Bacillati</taxon>
        <taxon>Actinomycetota</taxon>
        <taxon>Actinomycetes</taxon>
        <taxon>Micromonosporales</taxon>
        <taxon>Micromonosporaceae</taxon>
        <taxon>Dactylosporangium</taxon>
    </lineage>
</organism>
<dbReference type="InterPro" id="IPR016181">
    <property type="entry name" value="Acyl_CoA_acyltransferase"/>
</dbReference>
<dbReference type="Pfam" id="PF00583">
    <property type="entry name" value="Acetyltransf_1"/>
    <property type="match status" value="1"/>
</dbReference>
<sequence length="168" mass="18526">MAMVVRQVQAGDGPGRARLWQESGAFFAGLDPATAQEPQTDGLVEWHEELHARYADDPTVLMLVAEQDGDIVGAAVARVEEPLPTAHWQLQRDLAHRRVHVDALTVAGGARRGGVGSALMAEVERWAVERGAAAIMLETGVDNPTSMPFYERRMGYTRHEVVFRKDLR</sequence>
<evidence type="ECO:0000313" key="5">
    <source>
        <dbReference type="Proteomes" id="UP001501470"/>
    </source>
</evidence>
<comment type="caution">
    <text evidence="4">The sequence shown here is derived from an EMBL/GenBank/DDBJ whole genome shotgun (WGS) entry which is preliminary data.</text>
</comment>
<dbReference type="EMBL" id="BAAAQD010000012">
    <property type="protein sequence ID" value="GAA1534057.1"/>
    <property type="molecule type" value="Genomic_DNA"/>
</dbReference>
<evidence type="ECO:0000256" key="2">
    <source>
        <dbReference type="ARBA" id="ARBA00023315"/>
    </source>
</evidence>
<evidence type="ECO:0000256" key="1">
    <source>
        <dbReference type="ARBA" id="ARBA00022679"/>
    </source>
</evidence>
<dbReference type="InterPro" id="IPR000182">
    <property type="entry name" value="GNAT_dom"/>
</dbReference>
<dbReference type="RefSeq" id="WP_344505663.1">
    <property type="nucleotide sequence ID" value="NZ_BAAAQD010000012.1"/>
</dbReference>
<gene>
    <name evidence="4" type="ORF">GCM10009827_060180</name>
</gene>
<keyword evidence="2" id="KW-0012">Acyltransferase</keyword>
<proteinExistence type="predicted"/>
<keyword evidence="1" id="KW-0808">Transferase</keyword>